<proteinExistence type="predicted"/>
<evidence type="ECO:0000256" key="1">
    <source>
        <dbReference type="SAM" id="Phobius"/>
    </source>
</evidence>
<feature type="transmembrane region" description="Helical" evidence="1">
    <location>
        <begin position="106"/>
        <end position="127"/>
    </location>
</feature>
<dbReference type="AlphaFoldDB" id="A0A9W9C7D9"/>
<evidence type="ECO:0000313" key="3">
    <source>
        <dbReference type="Proteomes" id="UP001140513"/>
    </source>
</evidence>
<keyword evidence="1" id="KW-0812">Transmembrane</keyword>
<sequence>MNASATIRSAYVRASVMHMRPPGMQPSSTLERRPMNTEKLREFKKVDHLQHREDCDKERAVVTTEQIGQSPSADANDKQSFMEFDEEETASSRIRKMLTRFPYRDPIYLVAIVFALGSLDLVINAFFDLLPRTAPETEFEAEETVAVPATVLVGSILFFAAGIFDVFGALNADRGTLETSKEDLGAVTYKPALLGSPEFKWLPSRTKFTELSTTSLAFQAGLIVLFGGVIFMFAGIVDFPGIVPEESPLFASIVFGPQVIHGLLFLVANAMLAISEQEKWYIPKITDPDWQGAFLNAIGGFWFMMAGFFLFQKDELAAAAASMAGSWTFLVGSVVRWYVVMEFC</sequence>
<keyword evidence="1" id="KW-1133">Transmembrane helix</keyword>
<evidence type="ECO:0000313" key="2">
    <source>
        <dbReference type="EMBL" id="KAJ4349370.1"/>
    </source>
</evidence>
<gene>
    <name evidence="2" type="ORF">N0V89_007984</name>
</gene>
<keyword evidence="3" id="KW-1185">Reference proteome</keyword>
<feature type="transmembrane region" description="Helical" evidence="1">
    <location>
        <begin position="216"/>
        <end position="237"/>
    </location>
</feature>
<accession>A0A9W9C7D9</accession>
<keyword evidence="1" id="KW-0472">Membrane</keyword>
<evidence type="ECO:0008006" key="4">
    <source>
        <dbReference type="Google" id="ProtNLM"/>
    </source>
</evidence>
<dbReference type="Proteomes" id="UP001140513">
    <property type="component" value="Unassembled WGS sequence"/>
</dbReference>
<dbReference type="OrthoDB" id="2603at2759"/>
<feature type="transmembrane region" description="Helical" evidence="1">
    <location>
        <begin position="147"/>
        <end position="170"/>
    </location>
</feature>
<dbReference type="EMBL" id="JAPEUX010000006">
    <property type="protein sequence ID" value="KAJ4349370.1"/>
    <property type="molecule type" value="Genomic_DNA"/>
</dbReference>
<feature type="transmembrane region" description="Helical" evidence="1">
    <location>
        <begin position="249"/>
        <end position="272"/>
    </location>
</feature>
<dbReference type="GeneID" id="80911514"/>
<dbReference type="RefSeq" id="XP_056068300.1">
    <property type="nucleotide sequence ID" value="XM_056216744.1"/>
</dbReference>
<name>A0A9W9C7D9_9PLEO</name>
<protein>
    <recommendedName>
        <fullName evidence="4">Integral membrane protein</fullName>
    </recommendedName>
</protein>
<organism evidence="2 3">
    <name type="scientific">Didymosphaeria variabile</name>
    <dbReference type="NCBI Taxonomy" id="1932322"/>
    <lineage>
        <taxon>Eukaryota</taxon>
        <taxon>Fungi</taxon>
        <taxon>Dikarya</taxon>
        <taxon>Ascomycota</taxon>
        <taxon>Pezizomycotina</taxon>
        <taxon>Dothideomycetes</taxon>
        <taxon>Pleosporomycetidae</taxon>
        <taxon>Pleosporales</taxon>
        <taxon>Massarineae</taxon>
        <taxon>Didymosphaeriaceae</taxon>
        <taxon>Didymosphaeria</taxon>
    </lineage>
</organism>
<comment type="caution">
    <text evidence="2">The sequence shown here is derived from an EMBL/GenBank/DDBJ whole genome shotgun (WGS) entry which is preliminary data.</text>
</comment>
<feature type="transmembrane region" description="Helical" evidence="1">
    <location>
        <begin position="317"/>
        <end position="339"/>
    </location>
</feature>
<feature type="transmembrane region" description="Helical" evidence="1">
    <location>
        <begin position="293"/>
        <end position="311"/>
    </location>
</feature>
<reference evidence="2" key="1">
    <citation type="submission" date="2022-10" db="EMBL/GenBank/DDBJ databases">
        <title>Tapping the CABI collections for fungal endophytes: first genome assemblies for Collariella, Neodidymelliopsis, Ascochyta clinopodiicola, Didymella pomorum, Didymosphaeria variabile, Neocosmospora piperis and Neocucurbitaria cava.</title>
        <authorList>
            <person name="Hill R."/>
        </authorList>
    </citation>
    <scope>NUCLEOTIDE SEQUENCE</scope>
    <source>
        <strain evidence="2">IMI 356815</strain>
    </source>
</reference>